<sequence>MNHAIGRIAKPLITLRPVDRDNEHSATRDKVGTVSALSLQAKKAYCAKTRRANYVASLRLEGYEVTLAESQRELPTREAILSAYRKQS</sequence>
<evidence type="ECO:0000313" key="1">
    <source>
        <dbReference type="EMBL" id="SEI60719.1"/>
    </source>
</evidence>
<dbReference type="Pfam" id="PF10832">
    <property type="entry name" value="YhfG"/>
    <property type="match status" value="1"/>
</dbReference>
<dbReference type="Proteomes" id="UP000199250">
    <property type="component" value="Unassembled WGS sequence"/>
</dbReference>
<protein>
    <recommendedName>
        <fullName evidence="5">DUF2559 domain-containing protein</fullName>
    </recommendedName>
</protein>
<dbReference type="EMBL" id="FNYQ01000011">
    <property type="protein sequence ID" value="SEI60719.1"/>
    <property type="molecule type" value="Genomic_DNA"/>
</dbReference>
<reference evidence="3 4" key="1">
    <citation type="submission" date="2016-10" db="EMBL/GenBank/DDBJ databases">
        <authorList>
            <person name="de Groot N.N."/>
        </authorList>
    </citation>
    <scope>NUCLEOTIDE SEQUENCE [LARGE SCALE GENOMIC DNA]</scope>
    <source>
        <strain evidence="1 3">DSM 373</strain>
        <strain evidence="2 4">DSM 378</strain>
    </source>
</reference>
<evidence type="ECO:0000313" key="4">
    <source>
        <dbReference type="Proteomes" id="UP000199267"/>
    </source>
</evidence>
<organism evidence="2 4">
    <name type="scientific">Azotobacter beijerinckii</name>
    <dbReference type="NCBI Taxonomy" id="170623"/>
    <lineage>
        <taxon>Bacteria</taxon>
        <taxon>Pseudomonadati</taxon>
        <taxon>Pseudomonadota</taxon>
        <taxon>Gammaproteobacteria</taxon>
        <taxon>Pseudomonadales</taxon>
        <taxon>Pseudomonadaceae</taxon>
        <taxon>Azotobacter</taxon>
    </lineage>
</organism>
<gene>
    <name evidence="1" type="ORF">SAMN04244572_01040</name>
    <name evidence="2" type="ORF">SAMN04244573_03391</name>
</gene>
<evidence type="ECO:0008006" key="5">
    <source>
        <dbReference type="Google" id="ProtNLM"/>
    </source>
</evidence>
<dbReference type="EMBL" id="FOFJ01000042">
    <property type="protein sequence ID" value="SER32950.1"/>
    <property type="molecule type" value="Genomic_DNA"/>
</dbReference>
<accession>A0A1H9NA71</accession>
<name>A0A1H9NA71_9GAMM</name>
<proteinExistence type="predicted"/>
<dbReference type="InterPro" id="IPR022541">
    <property type="entry name" value="YhfG"/>
</dbReference>
<dbReference type="AlphaFoldDB" id="A0A1H9NA71"/>
<dbReference type="Proteomes" id="UP000199267">
    <property type="component" value="Unassembled WGS sequence"/>
</dbReference>
<evidence type="ECO:0000313" key="2">
    <source>
        <dbReference type="EMBL" id="SER32950.1"/>
    </source>
</evidence>
<evidence type="ECO:0000313" key="3">
    <source>
        <dbReference type="Proteomes" id="UP000199250"/>
    </source>
</evidence>